<evidence type="ECO:0000256" key="1">
    <source>
        <dbReference type="ARBA" id="ARBA00004123"/>
    </source>
</evidence>
<dbReference type="AlphaFoldDB" id="A0A8R1DIH8"/>
<dbReference type="PANTHER" id="PTHR31344">
    <property type="entry name" value="NUCLEAR PORE COMPLEX PROTEIN NUP205"/>
    <property type="match status" value="1"/>
</dbReference>
<organism evidence="5 6">
    <name type="scientific">Caenorhabditis japonica</name>
    <dbReference type="NCBI Taxonomy" id="281687"/>
    <lineage>
        <taxon>Eukaryota</taxon>
        <taxon>Metazoa</taxon>
        <taxon>Ecdysozoa</taxon>
        <taxon>Nematoda</taxon>
        <taxon>Chromadorea</taxon>
        <taxon>Rhabditida</taxon>
        <taxon>Rhabditina</taxon>
        <taxon>Rhabditomorpha</taxon>
        <taxon>Rhabditoidea</taxon>
        <taxon>Rhabditidae</taxon>
        <taxon>Peloderinae</taxon>
        <taxon>Caenorhabditis</taxon>
    </lineage>
</organism>
<dbReference type="Proteomes" id="UP000005237">
    <property type="component" value="Unassembled WGS sequence"/>
</dbReference>
<dbReference type="GO" id="GO:0017056">
    <property type="term" value="F:structural constituent of nuclear pore"/>
    <property type="evidence" value="ECO:0007669"/>
    <property type="project" value="TreeGrafter"/>
</dbReference>
<accession>A0A8R1DIH8</accession>
<dbReference type="PANTHER" id="PTHR31344:SF0">
    <property type="entry name" value="NUCLEAR PORE COMPLEX PROTEIN NUP205"/>
    <property type="match status" value="1"/>
</dbReference>
<dbReference type="GO" id="GO:0006999">
    <property type="term" value="P:nuclear pore organization"/>
    <property type="evidence" value="ECO:0007669"/>
    <property type="project" value="TreeGrafter"/>
</dbReference>
<comment type="similarity">
    <text evidence="2">Belongs to the NUP186/NUP192/NUP205 family.</text>
</comment>
<dbReference type="GO" id="GO:0044611">
    <property type="term" value="C:nuclear pore inner ring"/>
    <property type="evidence" value="ECO:0007669"/>
    <property type="project" value="TreeGrafter"/>
</dbReference>
<keyword evidence="6" id="KW-1185">Reference proteome</keyword>
<dbReference type="EnsemblMetazoa" id="CJA03752a.1">
    <property type="protein sequence ID" value="CJA03752a.1"/>
    <property type="gene ID" value="WBGene00122956"/>
</dbReference>
<evidence type="ECO:0000256" key="2">
    <source>
        <dbReference type="ARBA" id="ARBA00005892"/>
    </source>
</evidence>
<sequence length="615" mass="70255">MWIEIRKFYEHILKFTAFDDERELNELFNEIEKHKWRMSNVLSNPKNKGKDRDKVVPNGKVNIADVEITLDEQICAEALIMSDVFDLGELEAVDLVLAGEAQKIHFEGLNRGLIAVVCYYDAHRLLITAIRHMLKWDREELPSRVCNFLDDTFVNDNIVKMLFQVLTSFTVQSEFARLQAPNVNGLGGSKHQKLVKNAIEEIRNEIIGCISLICEFPGSEAVSISNYLFGIVKVVPPEKLNLTNMTAWVSLIKLTSSDVLTQVQEAPQVLTNMIANIRNETDWSDQAMCGTLQLACAITLKSIASSPADHLGIENIKVDVERVIDRAIRNMAFQYLRQAIIRSDHFRFAHQFIVIDELLKQLVAFFPAKLMETERNSADELTFLDEQQKDVLNAKPDPRSQTVNIGDKLTASLSSSDPSSNYESALSNYENFLRSFVDLYEMQVMDHEHQKASRTTRERELFEQIQESSLSFSTERSKGPTKEEQVFKAIPRLKKHLKPRSNALRDSHTIQPDIGIKRMRRMQQRPKTHLEVGDSSDADNFQSNIRQFNSALALASMGAQVEEFRDYGLYSYKIHEQIYLAAGPLHPSTEKALSYGQLYTMDTKQAAEERRRELS</sequence>
<dbReference type="InterPro" id="IPR021827">
    <property type="entry name" value="Nup186/Nup192/Nup205"/>
</dbReference>
<evidence type="ECO:0000256" key="3">
    <source>
        <dbReference type="ARBA" id="ARBA00022448"/>
    </source>
</evidence>
<protein>
    <submittedName>
        <fullName evidence="5">Uncharacterized protein</fullName>
    </submittedName>
</protein>
<proteinExistence type="inferred from homology"/>
<reference evidence="5" key="2">
    <citation type="submission" date="2022-06" db="UniProtKB">
        <authorList>
            <consortium name="EnsemblMetazoa"/>
        </authorList>
    </citation>
    <scope>IDENTIFICATION</scope>
    <source>
        <strain evidence="5">DF5081</strain>
    </source>
</reference>
<keyword evidence="3" id="KW-0813">Transport</keyword>
<comment type="subcellular location">
    <subcellularLocation>
        <location evidence="1">Nucleus</location>
    </subcellularLocation>
</comment>
<dbReference type="Pfam" id="PF11894">
    <property type="entry name" value="Nup192"/>
    <property type="match status" value="1"/>
</dbReference>
<evidence type="ECO:0000313" key="5">
    <source>
        <dbReference type="EnsemblMetazoa" id="CJA03752a.1"/>
    </source>
</evidence>
<keyword evidence="4" id="KW-0539">Nucleus</keyword>
<evidence type="ECO:0000313" key="6">
    <source>
        <dbReference type="Proteomes" id="UP000005237"/>
    </source>
</evidence>
<name>A0A8R1DIH8_CAEJA</name>
<evidence type="ECO:0000256" key="4">
    <source>
        <dbReference type="ARBA" id="ARBA00023242"/>
    </source>
</evidence>
<reference evidence="6" key="1">
    <citation type="submission" date="2010-08" db="EMBL/GenBank/DDBJ databases">
        <authorList>
            <consortium name="Caenorhabditis japonica Sequencing Consortium"/>
            <person name="Wilson R.K."/>
        </authorList>
    </citation>
    <scope>NUCLEOTIDE SEQUENCE [LARGE SCALE GENOMIC DNA]</scope>
    <source>
        <strain evidence="6">DF5081</strain>
    </source>
</reference>